<dbReference type="AlphaFoldDB" id="A0A6N9YIH7"/>
<dbReference type="InterPro" id="IPR000792">
    <property type="entry name" value="Tscrpt_reg_LuxR_C"/>
</dbReference>
<evidence type="ECO:0000313" key="2">
    <source>
        <dbReference type="EMBL" id="NED94708.1"/>
    </source>
</evidence>
<accession>A0A6N9YIH7</accession>
<dbReference type="SUPFAM" id="SSF46894">
    <property type="entry name" value="C-terminal effector domain of the bipartite response regulators"/>
    <property type="match status" value="1"/>
</dbReference>
<protein>
    <submittedName>
        <fullName evidence="2">Winged helix-turn-helix transcriptional regulator</fullName>
    </submittedName>
</protein>
<dbReference type="InterPro" id="IPR036388">
    <property type="entry name" value="WH-like_DNA-bd_sf"/>
</dbReference>
<dbReference type="EMBL" id="JAAGOB010000002">
    <property type="protein sequence ID" value="NED94708.1"/>
    <property type="molecule type" value="Genomic_DNA"/>
</dbReference>
<dbReference type="SMART" id="SM00421">
    <property type="entry name" value="HTH_LUXR"/>
    <property type="match status" value="1"/>
</dbReference>
<dbReference type="InterPro" id="IPR051797">
    <property type="entry name" value="TrmB-like"/>
</dbReference>
<proteinExistence type="predicted"/>
<dbReference type="GO" id="GO:0003677">
    <property type="term" value="F:DNA binding"/>
    <property type="evidence" value="ECO:0007669"/>
    <property type="project" value="InterPro"/>
</dbReference>
<gene>
    <name evidence="2" type="ORF">G1H11_05230</name>
</gene>
<organism evidence="2 3">
    <name type="scientific">Phytoactinopolyspora alkaliphila</name>
    <dbReference type="NCBI Taxonomy" id="1783498"/>
    <lineage>
        <taxon>Bacteria</taxon>
        <taxon>Bacillati</taxon>
        <taxon>Actinomycetota</taxon>
        <taxon>Actinomycetes</taxon>
        <taxon>Jiangellales</taxon>
        <taxon>Jiangellaceae</taxon>
        <taxon>Phytoactinopolyspora</taxon>
    </lineage>
</organism>
<dbReference type="InterPro" id="IPR016032">
    <property type="entry name" value="Sig_transdc_resp-reg_C-effctor"/>
</dbReference>
<evidence type="ECO:0000313" key="3">
    <source>
        <dbReference type="Proteomes" id="UP000469185"/>
    </source>
</evidence>
<dbReference type="Pfam" id="PF01978">
    <property type="entry name" value="TrmB"/>
    <property type="match status" value="1"/>
</dbReference>
<dbReference type="PROSITE" id="PS50043">
    <property type="entry name" value="HTH_LUXR_2"/>
    <property type="match status" value="1"/>
</dbReference>
<dbReference type="Gene3D" id="1.10.10.10">
    <property type="entry name" value="Winged helix-like DNA-binding domain superfamily/Winged helix DNA-binding domain"/>
    <property type="match status" value="2"/>
</dbReference>
<name>A0A6N9YIH7_9ACTN</name>
<dbReference type="SUPFAM" id="SSF46785">
    <property type="entry name" value="Winged helix' DNA-binding domain"/>
    <property type="match status" value="1"/>
</dbReference>
<comment type="caution">
    <text evidence="2">The sequence shown here is derived from an EMBL/GenBank/DDBJ whole genome shotgun (WGS) entry which is preliminary data.</text>
</comment>
<dbReference type="PANTHER" id="PTHR34293:SF1">
    <property type="entry name" value="HTH-TYPE TRANSCRIPTIONAL REGULATOR TRMBL2"/>
    <property type="match status" value="1"/>
</dbReference>
<dbReference type="GO" id="GO:0006355">
    <property type="term" value="P:regulation of DNA-templated transcription"/>
    <property type="evidence" value="ECO:0007669"/>
    <property type="project" value="InterPro"/>
</dbReference>
<feature type="domain" description="HTH luxR-type" evidence="1">
    <location>
        <begin position="262"/>
        <end position="322"/>
    </location>
</feature>
<dbReference type="PANTHER" id="PTHR34293">
    <property type="entry name" value="HTH-TYPE TRANSCRIPTIONAL REGULATOR TRMBL2"/>
    <property type="match status" value="1"/>
</dbReference>
<dbReference type="InterPro" id="IPR036390">
    <property type="entry name" value="WH_DNA-bd_sf"/>
</dbReference>
<dbReference type="InterPro" id="IPR002831">
    <property type="entry name" value="Tscrpt_reg_TrmB_N"/>
</dbReference>
<dbReference type="RefSeq" id="WP_163816688.1">
    <property type="nucleotide sequence ID" value="NZ_JAAGOB010000002.1"/>
</dbReference>
<reference evidence="2 3" key="1">
    <citation type="submission" date="2020-02" db="EMBL/GenBank/DDBJ databases">
        <authorList>
            <person name="Li X.-J."/>
            <person name="Feng X.-M."/>
        </authorList>
    </citation>
    <scope>NUCLEOTIDE SEQUENCE [LARGE SCALE GENOMIC DNA]</scope>
    <source>
        <strain evidence="2 3">CGMCC 4.7225</strain>
    </source>
</reference>
<dbReference type="Proteomes" id="UP000469185">
    <property type="component" value="Unassembled WGS sequence"/>
</dbReference>
<keyword evidence="3" id="KW-1185">Reference proteome</keyword>
<sequence>MLEALGISEQDEELYRAVLRRPHATADELAERAGHATATIRRGLRRLEDLGLLARLAGQPTRFMAIRPDVAVDVLVSRRQQELAQAQVAARALVSEMVTDRPQDPEELVEIVSGRRAVAHRFLQMEQVVSDELLVLDRPPYAYSPGVPNRHELELLARGVRCRGIYAPDGLELPGRMRELRTLVEAGEEARTSSVVPMKLAIADRSVAILPLNSEQVTEQALVVHASTLVDALVSLFEMLWVRSLPLTWDVSDSSATSAGTSNAAQPPQELLNLLAAGLSDTAIARQLEVSPRTLSRQLAVLTRLLGARTRFQAGVRARQEGLV</sequence>
<evidence type="ECO:0000259" key="1">
    <source>
        <dbReference type="PROSITE" id="PS50043"/>
    </source>
</evidence>